<organism evidence="2">
    <name type="scientific">Nitratifractor salsuginis</name>
    <dbReference type="NCBI Taxonomy" id="269261"/>
    <lineage>
        <taxon>Bacteria</taxon>
        <taxon>Pseudomonadati</taxon>
        <taxon>Campylobacterota</taxon>
        <taxon>Epsilonproteobacteria</taxon>
        <taxon>Campylobacterales</taxon>
        <taxon>Sulfurovaceae</taxon>
        <taxon>Nitratifractor</taxon>
    </lineage>
</organism>
<sequence length="73" mass="8050">MINLAYKDIAHSWLKFVVTAMGVGMLLGIVLIMMGVYRGMVIDAQVLLDDIGADLWVVQEDTLGPFAESSRIH</sequence>
<gene>
    <name evidence="2" type="ORF">ENJ74_00630</name>
</gene>
<feature type="transmembrane region" description="Helical" evidence="1">
    <location>
        <begin position="12"/>
        <end position="37"/>
    </location>
</feature>
<dbReference type="EMBL" id="DRNO01000043">
    <property type="protein sequence ID" value="HFC03351.1"/>
    <property type="molecule type" value="Genomic_DNA"/>
</dbReference>
<keyword evidence="1" id="KW-0812">Transmembrane</keyword>
<accession>A0A7V2SHZ8</accession>
<protein>
    <submittedName>
        <fullName evidence="2">ABC transporter permease</fullName>
    </submittedName>
</protein>
<dbReference type="Proteomes" id="UP000885722">
    <property type="component" value="Unassembled WGS sequence"/>
</dbReference>
<keyword evidence="1" id="KW-0472">Membrane</keyword>
<evidence type="ECO:0000256" key="1">
    <source>
        <dbReference type="SAM" id="Phobius"/>
    </source>
</evidence>
<dbReference type="AlphaFoldDB" id="A0A7V2SHZ8"/>
<proteinExistence type="predicted"/>
<keyword evidence="1" id="KW-1133">Transmembrane helix</keyword>
<comment type="caution">
    <text evidence="2">The sequence shown here is derived from an EMBL/GenBank/DDBJ whole genome shotgun (WGS) entry which is preliminary data.</text>
</comment>
<feature type="non-terminal residue" evidence="2">
    <location>
        <position position="73"/>
    </location>
</feature>
<name>A0A7V2SHZ8_9BACT</name>
<evidence type="ECO:0000313" key="2">
    <source>
        <dbReference type="EMBL" id="HFC03351.1"/>
    </source>
</evidence>
<reference evidence="2" key="1">
    <citation type="journal article" date="2020" name="mSystems">
        <title>Genome- and Community-Level Interaction Insights into Carbon Utilization and Element Cycling Functions of Hydrothermarchaeota in Hydrothermal Sediment.</title>
        <authorList>
            <person name="Zhou Z."/>
            <person name="Liu Y."/>
            <person name="Xu W."/>
            <person name="Pan J."/>
            <person name="Luo Z.H."/>
            <person name="Li M."/>
        </authorList>
    </citation>
    <scope>NUCLEOTIDE SEQUENCE [LARGE SCALE GENOMIC DNA]</scope>
    <source>
        <strain evidence="2">HyVt-513</strain>
    </source>
</reference>